<evidence type="ECO:0000313" key="6">
    <source>
        <dbReference type="EMBL" id="VFR38463.1"/>
    </source>
</evidence>
<evidence type="ECO:0000313" key="10">
    <source>
        <dbReference type="EMBL" id="VFR62969.1"/>
    </source>
</evidence>
<dbReference type="EMBL" id="CAADHZ010000003">
    <property type="protein sequence ID" value="VFR19584.1"/>
    <property type="molecule type" value="Genomic_DNA"/>
</dbReference>
<dbReference type="EMBL" id="CAADIO010000041">
    <property type="protein sequence ID" value="VFR94950.1"/>
    <property type="molecule type" value="Genomic_DNA"/>
</dbReference>
<dbReference type="EMBL" id="CAADIL010000012">
    <property type="protein sequence ID" value="VFR69889.1"/>
    <property type="molecule type" value="Genomic_DNA"/>
</dbReference>
<evidence type="ECO:0000313" key="5">
    <source>
        <dbReference type="EMBL" id="VFR33543.1"/>
    </source>
</evidence>
<dbReference type="AlphaFoldDB" id="A0A484V6X7"/>
<reference evidence="15" key="1">
    <citation type="submission" date="2019-03" db="EMBL/GenBank/DDBJ databases">
        <authorList>
            <person name="Danneels B."/>
        </authorList>
    </citation>
    <scope>NUCLEOTIDE SEQUENCE</scope>
</reference>
<evidence type="ECO:0000313" key="17">
    <source>
        <dbReference type="EMBL" id="VFS31937.1"/>
    </source>
</evidence>
<protein>
    <submittedName>
        <fullName evidence="15">Uncharacterized protein</fullName>
    </submittedName>
</protein>
<dbReference type="EMBL" id="CAADIC010000014">
    <property type="protein sequence ID" value="VFR30810.1"/>
    <property type="molecule type" value="Genomic_DNA"/>
</dbReference>
<gene>
    <name evidence="2" type="ORF">AMP9_3964</name>
    <name evidence="4" type="ORF">ANDA3_4108</name>
    <name evidence="1" type="ORF">ANDO1_3861</name>
    <name evidence="3" type="ORF">ANDO2_3766</name>
    <name evidence="6" type="ORF">ANT2_3877</name>
    <name evidence="10" type="ORF">ANT3_3879</name>
    <name evidence="5" type="ORF">BER1_3874</name>
    <name evidence="7" type="ORF">BER2_3844</name>
    <name evidence="8" type="ORF">BRI6_4764</name>
    <name evidence="9" type="ORF">BRI9_4767</name>
    <name evidence="11" type="ORF">DAR2_3959</name>
    <name evidence="12" type="ORF">DAR3_3640</name>
    <name evidence="14" type="ORF">ISE1_3717</name>
    <name evidence="13" type="ORF">ISE2_3698</name>
    <name evidence="16" type="ORF">IVO3_4763</name>
    <name evidence="15" type="ORF">RAN3_4420</name>
    <name evidence="17" type="ORF">RAN7_4781</name>
</gene>
<evidence type="ECO:0000313" key="12">
    <source>
        <dbReference type="EMBL" id="VFR84165.1"/>
    </source>
</evidence>
<proteinExistence type="predicted"/>
<sequence length="42" mass="4529">MLADDAVALNLVELLHVGLEGEPEDAVPAIRKDDTLSLTLDR</sequence>
<dbReference type="EMBL" id="CAADIN010000010">
    <property type="protein sequence ID" value="VFR84928.1"/>
    <property type="molecule type" value="Genomic_DNA"/>
</dbReference>
<dbReference type="EMBL" id="CAADID010000009">
    <property type="protein sequence ID" value="VFR62969.1"/>
    <property type="molecule type" value="Genomic_DNA"/>
</dbReference>
<dbReference type="EMBL" id="CAADIE010000002">
    <property type="protein sequence ID" value="VFR33543.1"/>
    <property type="molecule type" value="Genomic_DNA"/>
</dbReference>
<evidence type="ECO:0000313" key="13">
    <source>
        <dbReference type="EMBL" id="VFR84928.1"/>
    </source>
</evidence>
<evidence type="ECO:0000313" key="2">
    <source>
        <dbReference type="EMBL" id="VFR21372.1"/>
    </source>
</evidence>
<dbReference type="EMBL" id="CAADII010000067">
    <property type="protein sequence ID" value="VFR56717.1"/>
    <property type="molecule type" value="Genomic_DNA"/>
</dbReference>
<evidence type="ECO:0000313" key="16">
    <source>
        <dbReference type="EMBL" id="VFR98672.1"/>
    </source>
</evidence>
<dbReference type="EMBL" id="CAADIH010000037">
    <property type="protein sequence ID" value="VFR51172.1"/>
    <property type="molecule type" value="Genomic_DNA"/>
</dbReference>
<name>A0A484V6X7_9ZZZZ</name>
<evidence type="ECO:0000313" key="3">
    <source>
        <dbReference type="EMBL" id="VFR29164.1"/>
    </source>
</evidence>
<dbReference type="EMBL" id="CAADIP010000069">
    <property type="protein sequence ID" value="VFR98672.1"/>
    <property type="molecule type" value="Genomic_DNA"/>
</dbReference>
<dbReference type="EMBL" id="CAADIK010000006">
    <property type="protein sequence ID" value="VFR61807.1"/>
    <property type="molecule type" value="Genomic_DNA"/>
</dbReference>
<dbReference type="EMBL" id="CAADIG010000004">
    <property type="protein sequence ID" value="VFR38463.1"/>
    <property type="molecule type" value="Genomic_DNA"/>
</dbReference>
<evidence type="ECO:0000313" key="15">
    <source>
        <dbReference type="EMBL" id="VFR94950.1"/>
    </source>
</evidence>
<dbReference type="EMBL" id="CAADIJ010000024">
    <property type="protein sequence ID" value="VFR84165.1"/>
    <property type="molecule type" value="Genomic_DNA"/>
</dbReference>
<organism evidence="15">
    <name type="scientific">plant metagenome</name>
    <dbReference type="NCBI Taxonomy" id="1297885"/>
    <lineage>
        <taxon>unclassified sequences</taxon>
        <taxon>metagenomes</taxon>
        <taxon>organismal metagenomes</taxon>
    </lineage>
</organism>
<dbReference type="EMBL" id="CAADIZ010000065">
    <property type="protein sequence ID" value="VFS31937.1"/>
    <property type="molecule type" value="Genomic_DNA"/>
</dbReference>
<evidence type="ECO:0000313" key="1">
    <source>
        <dbReference type="EMBL" id="VFR19584.1"/>
    </source>
</evidence>
<evidence type="ECO:0000313" key="7">
    <source>
        <dbReference type="EMBL" id="VFR51172.1"/>
    </source>
</evidence>
<dbReference type="EMBL" id="CAADIB010000009">
    <property type="protein sequence ID" value="VFR29164.1"/>
    <property type="molecule type" value="Genomic_DNA"/>
</dbReference>
<dbReference type="EMBL" id="CAADHY010000015">
    <property type="protein sequence ID" value="VFR21372.1"/>
    <property type="molecule type" value="Genomic_DNA"/>
</dbReference>
<evidence type="ECO:0000313" key="14">
    <source>
        <dbReference type="EMBL" id="VFR88135.1"/>
    </source>
</evidence>
<accession>A0A484V6X7</accession>
<evidence type="ECO:0000313" key="11">
    <source>
        <dbReference type="EMBL" id="VFR69889.1"/>
    </source>
</evidence>
<evidence type="ECO:0000313" key="9">
    <source>
        <dbReference type="EMBL" id="VFR61807.1"/>
    </source>
</evidence>
<evidence type="ECO:0000313" key="4">
    <source>
        <dbReference type="EMBL" id="VFR30810.1"/>
    </source>
</evidence>
<dbReference type="EMBL" id="CAADIM010000029">
    <property type="protein sequence ID" value="VFR88135.1"/>
    <property type="molecule type" value="Genomic_DNA"/>
</dbReference>
<evidence type="ECO:0000313" key="8">
    <source>
        <dbReference type="EMBL" id="VFR56717.1"/>
    </source>
</evidence>